<evidence type="ECO:0000313" key="1">
    <source>
        <dbReference type="EMBL" id="KAF0906593.1"/>
    </source>
</evidence>
<reference evidence="1 2" key="1">
    <citation type="submission" date="2019-11" db="EMBL/GenBank/DDBJ databases">
        <title>Whole genome sequence of Oryza granulata.</title>
        <authorList>
            <person name="Li W."/>
        </authorList>
    </citation>
    <scope>NUCLEOTIDE SEQUENCE [LARGE SCALE GENOMIC DNA]</scope>
    <source>
        <strain evidence="2">cv. Menghai</strain>
        <tissue evidence="1">Leaf</tissue>
    </source>
</reference>
<name>A0A6G1D4F1_9ORYZ</name>
<keyword evidence="2" id="KW-1185">Reference proteome</keyword>
<dbReference type="AlphaFoldDB" id="A0A6G1D4F1"/>
<accession>A0A6G1D4F1</accession>
<proteinExistence type="predicted"/>
<organism evidence="1 2">
    <name type="scientific">Oryza meyeriana var. granulata</name>
    <dbReference type="NCBI Taxonomy" id="110450"/>
    <lineage>
        <taxon>Eukaryota</taxon>
        <taxon>Viridiplantae</taxon>
        <taxon>Streptophyta</taxon>
        <taxon>Embryophyta</taxon>
        <taxon>Tracheophyta</taxon>
        <taxon>Spermatophyta</taxon>
        <taxon>Magnoliopsida</taxon>
        <taxon>Liliopsida</taxon>
        <taxon>Poales</taxon>
        <taxon>Poaceae</taxon>
        <taxon>BOP clade</taxon>
        <taxon>Oryzoideae</taxon>
        <taxon>Oryzeae</taxon>
        <taxon>Oryzinae</taxon>
        <taxon>Oryza</taxon>
        <taxon>Oryza meyeriana</taxon>
    </lineage>
</organism>
<evidence type="ECO:0000313" key="2">
    <source>
        <dbReference type="Proteomes" id="UP000479710"/>
    </source>
</evidence>
<dbReference type="EMBL" id="SPHZ02000007">
    <property type="protein sequence ID" value="KAF0906593.1"/>
    <property type="molecule type" value="Genomic_DNA"/>
</dbReference>
<sequence>MVSSLPGRVRLSMLAWVLSKESMKLYCVEIGIVLAIRQGLDTHHACQQVVGAWVGQVQVPMYCTQGCIALGDQ</sequence>
<protein>
    <submittedName>
        <fullName evidence="1">Uncharacterized protein</fullName>
    </submittedName>
</protein>
<comment type="caution">
    <text evidence="1">The sequence shown here is derived from an EMBL/GenBank/DDBJ whole genome shotgun (WGS) entry which is preliminary data.</text>
</comment>
<gene>
    <name evidence="1" type="ORF">E2562_012046</name>
</gene>
<dbReference type="Proteomes" id="UP000479710">
    <property type="component" value="Unassembled WGS sequence"/>
</dbReference>